<feature type="region of interest" description="Disordered" evidence="1">
    <location>
        <begin position="250"/>
        <end position="277"/>
    </location>
</feature>
<dbReference type="GeneID" id="104729654"/>
<feature type="region of interest" description="Disordered" evidence="1">
    <location>
        <begin position="137"/>
        <end position="156"/>
    </location>
</feature>
<reference evidence="3" key="2">
    <citation type="submission" date="2025-08" db="UniProtKB">
        <authorList>
            <consortium name="RefSeq"/>
        </authorList>
    </citation>
    <scope>IDENTIFICATION</scope>
    <source>
        <tissue evidence="3">Leaf</tissue>
    </source>
</reference>
<proteinExistence type="predicted"/>
<feature type="compositionally biased region" description="Polar residues" evidence="1">
    <location>
        <begin position="286"/>
        <end position="301"/>
    </location>
</feature>
<feature type="region of interest" description="Disordered" evidence="1">
    <location>
        <begin position="1"/>
        <end position="71"/>
    </location>
</feature>
<protein>
    <submittedName>
        <fullName evidence="3">Uncharacterized protein LOC104729654</fullName>
    </submittedName>
</protein>
<keyword evidence="2" id="KW-1185">Reference proteome</keyword>
<feature type="region of interest" description="Disordered" evidence="1">
    <location>
        <begin position="284"/>
        <end position="303"/>
    </location>
</feature>
<feature type="compositionally biased region" description="Low complexity" evidence="1">
    <location>
        <begin position="32"/>
        <end position="65"/>
    </location>
</feature>
<dbReference type="Proteomes" id="UP000694864">
    <property type="component" value="Chromosome 12"/>
</dbReference>
<organism evidence="2 3">
    <name type="scientific">Camelina sativa</name>
    <name type="common">False flax</name>
    <name type="synonym">Myagrum sativum</name>
    <dbReference type="NCBI Taxonomy" id="90675"/>
    <lineage>
        <taxon>Eukaryota</taxon>
        <taxon>Viridiplantae</taxon>
        <taxon>Streptophyta</taxon>
        <taxon>Embryophyta</taxon>
        <taxon>Tracheophyta</taxon>
        <taxon>Spermatophyta</taxon>
        <taxon>Magnoliopsida</taxon>
        <taxon>eudicotyledons</taxon>
        <taxon>Gunneridae</taxon>
        <taxon>Pentapetalae</taxon>
        <taxon>rosids</taxon>
        <taxon>malvids</taxon>
        <taxon>Brassicales</taxon>
        <taxon>Brassicaceae</taxon>
        <taxon>Camelineae</taxon>
        <taxon>Camelina</taxon>
    </lineage>
</organism>
<evidence type="ECO:0000313" key="2">
    <source>
        <dbReference type="Proteomes" id="UP000694864"/>
    </source>
</evidence>
<evidence type="ECO:0000256" key="1">
    <source>
        <dbReference type="SAM" id="MobiDB-lite"/>
    </source>
</evidence>
<gene>
    <name evidence="3" type="primary">LOC104729654</name>
</gene>
<name>A0ABM0UVE7_CAMSA</name>
<sequence>MEMNPCDMMNQLDSDSHLPPRKRLLAGFKKLNPNNNNNNVNGSSPSDFASSSSTSNSNGSSSAPTHVQTHLDNLLASRFNNDQSPEELVASTRSAAALAVKAAKAARAIANEKALVSAKAIAAAKRALELVDSFPKEAVPDSKERSPKKNKQKKHVPVELLYSKGQKQLRRDEGDDLARRLHRAIDNTYPRVLRTYSEFEENGQRYKRHKKNKNVVEAGGGSSSIIVTGSMKDIAGVVDSDSSYEGLEIARSNRDEEADSKKAGEENSSLGKRRGRVKLKKLPLSICNSRNQENGTPSASTLPVVAQPQEDGVIPAWKCQDLKAAPECVKQNKAVRSS</sequence>
<evidence type="ECO:0000313" key="3">
    <source>
        <dbReference type="RefSeq" id="XP_010446917.1"/>
    </source>
</evidence>
<dbReference type="PANTHER" id="PTHR35477:SF3">
    <property type="entry name" value="PHD FINGER-LIKE PROTEIN"/>
    <property type="match status" value="1"/>
</dbReference>
<dbReference type="PANTHER" id="PTHR35477">
    <property type="entry name" value="OS06G0728500 PROTEIN"/>
    <property type="match status" value="1"/>
</dbReference>
<dbReference type="RefSeq" id="XP_010446917.1">
    <property type="nucleotide sequence ID" value="XM_010448615.2"/>
</dbReference>
<feature type="compositionally biased region" description="Basic and acidic residues" evidence="1">
    <location>
        <begin position="251"/>
        <end position="265"/>
    </location>
</feature>
<reference evidence="2" key="1">
    <citation type="journal article" date="2014" name="Nat. Commun.">
        <title>The emerging biofuel crop Camelina sativa retains a highly undifferentiated hexaploid genome structure.</title>
        <authorList>
            <person name="Kagale S."/>
            <person name="Koh C."/>
            <person name="Nixon J."/>
            <person name="Bollina V."/>
            <person name="Clarke W.E."/>
            <person name="Tuteja R."/>
            <person name="Spillane C."/>
            <person name="Robinson S.J."/>
            <person name="Links M.G."/>
            <person name="Clarke C."/>
            <person name="Higgins E.E."/>
            <person name="Huebert T."/>
            <person name="Sharpe A.G."/>
            <person name="Parkin I.A."/>
        </authorList>
    </citation>
    <scope>NUCLEOTIDE SEQUENCE [LARGE SCALE GENOMIC DNA]</scope>
    <source>
        <strain evidence="2">cv. DH55</strain>
    </source>
</reference>
<accession>A0ABM0UVE7</accession>
<feature type="compositionally biased region" description="Basic and acidic residues" evidence="1">
    <location>
        <begin position="137"/>
        <end position="147"/>
    </location>
</feature>